<dbReference type="RefSeq" id="WP_042871473.1">
    <property type="nucleotide sequence ID" value="NZ_CM001975.1"/>
</dbReference>
<dbReference type="STRING" id="568768.GCA_000406125_02523"/>
<gene>
    <name evidence="1" type="ORF">Dpoa569_0001334</name>
</gene>
<dbReference type="OrthoDB" id="7494486at2"/>
<dbReference type="Pfam" id="PF11863">
    <property type="entry name" value="DUF3383"/>
    <property type="match status" value="1"/>
</dbReference>
<accession>A0A5B8I4N7</accession>
<dbReference type="InterPro" id="IPR021808">
    <property type="entry name" value="DUF3383"/>
</dbReference>
<evidence type="ECO:0000313" key="1">
    <source>
        <dbReference type="EMBL" id="QDX29553.1"/>
    </source>
</evidence>
<sequence>MSISLSKIVQILPGVLAASGSALDVNGLILSGDTRIPTGAVLNFTTADDVKSYFGALSTEYTMAAKYFSGYNNASRLPGELLFAQYNELGVSAWLRSGSMASVTIAQLQAMSGTLSLSINNTTVTTGNINLSAVTSFAAAATVIENAINTVKSSAQVSVRFDTTQKKFYITTVSSGSNSAIGYASGTLSASLLLTSATGASLSHGANAAVVADLFTTILDQNQNWVLFTTSFMPTKSQGEALAAWVTGQNNRFAYILMDNSVYAVTSGSTNAYAYDIINTYNDGGTIPVYGTQEYAASLLAIPASFNFDLTNGRRSIAFRVQSGLASNVNTNADYSSLITNGYNFYGKYAANNIVTNQWYPGSITGSYKWIDAYIGQIWLNANLQSDIITLFQSEIYLPYNDAGRAAIQNCMTSTVEQFKSWGGISAGTTLDDNQILAINSIVGTDVSTSLTTKGYYIYIGPFTAAMRNARTSPTVYLWYCDGGFIQKLIVNSVEVQ</sequence>
<dbReference type="EMBL" id="CP042220">
    <property type="protein sequence ID" value="QDX29553.1"/>
    <property type="molecule type" value="Genomic_DNA"/>
</dbReference>
<protein>
    <submittedName>
        <fullName evidence="1">DUF3383 domain-containing protein</fullName>
    </submittedName>
</protein>
<reference evidence="1 2" key="1">
    <citation type="journal article" date="2019" name="Environ. Microbiol.">
        <title>The phytopathogenic nature of Dickeya aquatica 174/2 and the dynamic early evolution of Dickeya pathogenicity.</title>
        <authorList>
            <person name="Duprey A."/>
            <person name="Taib N."/>
            <person name="Leonard S."/>
            <person name="Garin T."/>
            <person name="Flandrois J.P."/>
            <person name="Nasser W."/>
            <person name="Brochier-Armanet C."/>
            <person name="Reverchon S."/>
        </authorList>
    </citation>
    <scope>NUCLEOTIDE SEQUENCE [LARGE SCALE GENOMIC DNA]</scope>
    <source>
        <strain evidence="1 2">NCPPB 569</strain>
    </source>
</reference>
<name>A0A5B8I4N7_9GAMM</name>
<proteinExistence type="predicted"/>
<dbReference type="KEGG" id="dic:Dpoa569_0001334"/>
<organism evidence="1 2">
    <name type="scientific">Dickeya poaceiphila</name>
    <dbReference type="NCBI Taxonomy" id="568768"/>
    <lineage>
        <taxon>Bacteria</taxon>
        <taxon>Pseudomonadati</taxon>
        <taxon>Pseudomonadota</taxon>
        <taxon>Gammaproteobacteria</taxon>
        <taxon>Enterobacterales</taxon>
        <taxon>Pectobacteriaceae</taxon>
        <taxon>Dickeya</taxon>
    </lineage>
</organism>
<dbReference type="AlphaFoldDB" id="A0A5B8I4N7"/>
<dbReference type="Proteomes" id="UP000320591">
    <property type="component" value="Chromosome"/>
</dbReference>
<keyword evidence="2" id="KW-1185">Reference proteome</keyword>
<evidence type="ECO:0000313" key="2">
    <source>
        <dbReference type="Proteomes" id="UP000320591"/>
    </source>
</evidence>